<evidence type="ECO:0000313" key="2">
    <source>
        <dbReference type="EMBL" id="KAG0319107.1"/>
    </source>
</evidence>
<dbReference type="Proteomes" id="UP000823405">
    <property type="component" value="Unassembled WGS sequence"/>
</dbReference>
<dbReference type="PANTHER" id="PTHR47636:SF1">
    <property type="entry name" value="TRANSCRIPTIONAL REGULATORY PROTEIN RCO1"/>
    <property type="match status" value="1"/>
</dbReference>
<keyword evidence="3" id="KW-1185">Reference proteome</keyword>
<dbReference type="GO" id="GO:0006357">
    <property type="term" value="P:regulation of transcription by RNA polymerase II"/>
    <property type="evidence" value="ECO:0007669"/>
    <property type="project" value="TreeGrafter"/>
</dbReference>
<sequence length="219" mass="25203">MACPPPNTNKWMCPNHADHVMPRRRKRKDATAVELKDPRAANDGLIEVIPEPESSNVSIWSQDTSRILFRVPERHIKQTFVEKCQRIRDQQLQQQQEQQKASSVTQVSTSSASISVQPFDLLIAAAMADDRVSGISSQSPAESSSTSRDMDVDQEEKHRLQETVLSRITDPAERQEYQRFRAFQRYLRELGSEESMKRWLEQQEREKEEIAKQGLLGLL</sequence>
<feature type="compositionally biased region" description="Low complexity" evidence="1">
    <location>
        <begin position="133"/>
        <end position="147"/>
    </location>
</feature>
<comment type="caution">
    <text evidence="2">The sequence shown here is derived from an EMBL/GenBank/DDBJ whole genome shotgun (WGS) entry which is preliminary data.</text>
</comment>
<dbReference type="PANTHER" id="PTHR47636">
    <property type="entry name" value="TRANSCRIPTIONAL REGULATORY PROTEIN RCO1"/>
    <property type="match status" value="1"/>
</dbReference>
<dbReference type="EMBL" id="JAAAIN010000162">
    <property type="protein sequence ID" value="KAG0319107.1"/>
    <property type="molecule type" value="Genomic_DNA"/>
</dbReference>
<dbReference type="InterPro" id="IPR052819">
    <property type="entry name" value="Chromatin_regulatory_protein"/>
</dbReference>
<proteinExistence type="predicted"/>
<dbReference type="AlphaFoldDB" id="A0A9P6USN7"/>
<name>A0A9P6USN7_9FUNG</name>
<feature type="region of interest" description="Disordered" evidence="1">
    <location>
        <begin position="133"/>
        <end position="155"/>
    </location>
</feature>
<protein>
    <submittedName>
        <fullName evidence="2">Uncharacterized protein</fullName>
    </submittedName>
</protein>
<accession>A0A9P6USN7</accession>
<dbReference type="OrthoDB" id="5876363at2759"/>
<evidence type="ECO:0000256" key="1">
    <source>
        <dbReference type="SAM" id="MobiDB-lite"/>
    </source>
</evidence>
<dbReference type="GO" id="GO:0032221">
    <property type="term" value="C:Rpd3S complex"/>
    <property type="evidence" value="ECO:0007669"/>
    <property type="project" value="TreeGrafter"/>
</dbReference>
<gene>
    <name evidence="2" type="ORF">BGZ97_002754</name>
</gene>
<reference evidence="2" key="1">
    <citation type="journal article" date="2020" name="Fungal Divers.">
        <title>Resolving the Mortierellaceae phylogeny through synthesis of multi-gene phylogenetics and phylogenomics.</title>
        <authorList>
            <person name="Vandepol N."/>
            <person name="Liber J."/>
            <person name="Desiro A."/>
            <person name="Na H."/>
            <person name="Kennedy M."/>
            <person name="Barry K."/>
            <person name="Grigoriev I.V."/>
            <person name="Miller A.N."/>
            <person name="O'Donnell K."/>
            <person name="Stajich J.E."/>
            <person name="Bonito G."/>
        </authorList>
    </citation>
    <scope>NUCLEOTIDE SEQUENCE</scope>
    <source>
        <strain evidence="2">NVP60</strain>
    </source>
</reference>
<evidence type="ECO:0000313" key="3">
    <source>
        <dbReference type="Proteomes" id="UP000823405"/>
    </source>
</evidence>
<organism evidence="2 3">
    <name type="scientific">Linnemannia gamsii</name>
    <dbReference type="NCBI Taxonomy" id="64522"/>
    <lineage>
        <taxon>Eukaryota</taxon>
        <taxon>Fungi</taxon>
        <taxon>Fungi incertae sedis</taxon>
        <taxon>Mucoromycota</taxon>
        <taxon>Mortierellomycotina</taxon>
        <taxon>Mortierellomycetes</taxon>
        <taxon>Mortierellales</taxon>
        <taxon>Mortierellaceae</taxon>
        <taxon>Linnemannia</taxon>
    </lineage>
</organism>